<evidence type="ECO:0000256" key="1">
    <source>
        <dbReference type="SAM" id="Phobius"/>
    </source>
</evidence>
<dbReference type="Gene3D" id="3.40.50.1820">
    <property type="entry name" value="alpha/beta hydrolase"/>
    <property type="match status" value="1"/>
</dbReference>
<proteinExistence type="predicted"/>
<name>A0A2W1JF85_9CYAN</name>
<evidence type="ECO:0000313" key="4">
    <source>
        <dbReference type="Proteomes" id="UP000248857"/>
    </source>
</evidence>
<evidence type="ECO:0000259" key="2">
    <source>
        <dbReference type="Pfam" id="PF12697"/>
    </source>
</evidence>
<dbReference type="PANTHER" id="PTHR12277:SF81">
    <property type="entry name" value="PROTEIN ABHD13"/>
    <property type="match status" value="1"/>
</dbReference>
<dbReference type="PANTHER" id="PTHR12277">
    <property type="entry name" value="ALPHA/BETA HYDROLASE DOMAIN-CONTAINING PROTEIN"/>
    <property type="match status" value="1"/>
</dbReference>
<keyword evidence="1" id="KW-0472">Membrane</keyword>
<dbReference type="EMBL" id="PQWO01000010">
    <property type="protein sequence ID" value="PZD72403.1"/>
    <property type="molecule type" value="Genomic_DNA"/>
</dbReference>
<protein>
    <recommendedName>
        <fullName evidence="2">AB hydrolase-1 domain-containing protein</fullName>
    </recommendedName>
</protein>
<accession>A0A2W1JF85</accession>
<dbReference type="RefSeq" id="WP_233501642.1">
    <property type="nucleotide sequence ID" value="NZ_CAWNWM010000010.1"/>
</dbReference>
<keyword evidence="1" id="KW-0812">Transmembrane</keyword>
<organism evidence="3 4">
    <name type="scientific">Acaryochloris thomasi RCC1774</name>
    <dbReference type="NCBI Taxonomy" id="1764569"/>
    <lineage>
        <taxon>Bacteria</taxon>
        <taxon>Bacillati</taxon>
        <taxon>Cyanobacteriota</taxon>
        <taxon>Cyanophyceae</taxon>
        <taxon>Acaryochloridales</taxon>
        <taxon>Acaryochloridaceae</taxon>
        <taxon>Acaryochloris</taxon>
        <taxon>Acaryochloris thomasi</taxon>
    </lineage>
</organism>
<gene>
    <name evidence="3" type="ORF">C1752_03692</name>
</gene>
<evidence type="ECO:0000313" key="3">
    <source>
        <dbReference type="EMBL" id="PZD72403.1"/>
    </source>
</evidence>
<keyword evidence="4" id="KW-1185">Reference proteome</keyword>
<dbReference type="SUPFAM" id="SSF53474">
    <property type="entry name" value="alpha/beta-Hydrolases"/>
    <property type="match status" value="1"/>
</dbReference>
<reference evidence="3 4" key="1">
    <citation type="journal article" date="2018" name="Sci. Rep.">
        <title>A novel species of the marine cyanobacterium Acaryochloris with a unique pigment content and lifestyle.</title>
        <authorList>
            <person name="Partensky F."/>
            <person name="Six C."/>
            <person name="Ratin M."/>
            <person name="Garczarek L."/>
            <person name="Vaulot D."/>
            <person name="Probert I."/>
            <person name="Calteau A."/>
            <person name="Gourvil P."/>
            <person name="Marie D."/>
            <person name="Grebert T."/>
            <person name="Bouchier C."/>
            <person name="Le Panse S."/>
            <person name="Gachenot M."/>
            <person name="Rodriguez F."/>
            <person name="Garrido J.L."/>
        </authorList>
    </citation>
    <scope>NUCLEOTIDE SEQUENCE [LARGE SCALE GENOMIC DNA]</scope>
    <source>
        <strain evidence="3 4">RCC1774</strain>
    </source>
</reference>
<feature type="transmembrane region" description="Helical" evidence="1">
    <location>
        <begin position="81"/>
        <end position="103"/>
    </location>
</feature>
<comment type="caution">
    <text evidence="3">The sequence shown here is derived from an EMBL/GenBank/DDBJ whole genome shotgun (WGS) entry which is preliminary data.</text>
</comment>
<sequence length="391" mass="42830">MPSPVPLPRRKSLPSRQLIKAGKIALLLWLTLIVIALVSYWLGMFPILQLPLRPFGVFLAISGLICGVSGWLCGRPTKKQIVGVVCIVFIGLNMVAFTGAYALTHSPTPGQWGLGRPKPQSSRQPTDLGLAYTSHRIRVNKAEWIETWLIPNPQPQGTVLLFPGNHGTKGGQLLPPAQVFHDLGYSCLLVDFRGAGGSSGYKTSVGFWEAEDVALALQQAQQLNLPQPLILYGVSMGTAAILRAMAVSEAPFSETGRPEVIATHKVQPAAIILELPFSRLTQAIRSRLSLFPLPTSPMAELLVFWGGIQQGFNGFTHDPITYAKQITAPSLILQGQQDPWTTLAEIEALQKQFRGPTQRVVFPTAGHQLLVTVDPDLWRQEIDQFLRDSRS</sequence>
<dbReference type="Proteomes" id="UP000248857">
    <property type="component" value="Unassembled WGS sequence"/>
</dbReference>
<keyword evidence="1" id="KW-1133">Transmembrane helix</keyword>
<feature type="transmembrane region" description="Helical" evidence="1">
    <location>
        <begin position="55"/>
        <end position="74"/>
    </location>
</feature>
<dbReference type="InterPro" id="IPR000073">
    <property type="entry name" value="AB_hydrolase_1"/>
</dbReference>
<feature type="transmembrane region" description="Helical" evidence="1">
    <location>
        <begin position="21"/>
        <end position="43"/>
    </location>
</feature>
<feature type="domain" description="AB hydrolase-1" evidence="2">
    <location>
        <begin position="182"/>
        <end position="376"/>
    </location>
</feature>
<dbReference type="AlphaFoldDB" id="A0A2W1JF85"/>
<dbReference type="InterPro" id="IPR029058">
    <property type="entry name" value="AB_hydrolase_fold"/>
</dbReference>
<dbReference type="Pfam" id="PF12697">
    <property type="entry name" value="Abhydrolase_6"/>
    <property type="match status" value="1"/>
</dbReference>